<sequence>MGHLSTDVFGFFVGCGRTAQTAAERRVRVHVAAMEGGGEGRRDVLTPRELQAVAAAVSTIVLRYQQERALGRLKEQLRSRIRRTLTQGPDDGAEYVVTSEAVVQLFYALGCGVIPRATPQWWVKHRIGGTWEDLRQCDDSTDVGRPRIALQIARSGGCGCRSAVGQSSIHPIGFLGRSPSANRERDEADETHVEEDNDEKQHDDEEQQRQPVQQVGHVRAVQRATNRR</sequence>
<keyword evidence="3" id="KW-1185">Reference proteome</keyword>
<feature type="compositionally biased region" description="Acidic residues" evidence="1">
    <location>
        <begin position="187"/>
        <end position="198"/>
    </location>
</feature>
<evidence type="ECO:0000256" key="1">
    <source>
        <dbReference type="SAM" id="MobiDB-lite"/>
    </source>
</evidence>
<dbReference type="Gramene" id="GBG64835">
    <property type="protein sequence ID" value="GBG64835"/>
    <property type="gene ID" value="CBR_g48303"/>
</dbReference>
<gene>
    <name evidence="2" type="ORF">CBR_g48303</name>
</gene>
<name>A0A388K467_CHABU</name>
<dbReference type="AlphaFoldDB" id="A0A388K467"/>
<reference evidence="2 3" key="1">
    <citation type="journal article" date="2018" name="Cell">
        <title>The Chara Genome: Secondary Complexity and Implications for Plant Terrestrialization.</title>
        <authorList>
            <person name="Nishiyama T."/>
            <person name="Sakayama H."/>
            <person name="Vries J.D."/>
            <person name="Buschmann H."/>
            <person name="Saint-Marcoux D."/>
            <person name="Ullrich K.K."/>
            <person name="Haas F.B."/>
            <person name="Vanderstraeten L."/>
            <person name="Becker D."/>
            <person name="Lang D."/>
            <person name="Vosolsobe S."/>
            <person name="Rombauts S."/>
            <person name="Wilhelmsson P.K.I."/>
            <person name="Janitza P."/>
            <person name="Kern R."/>
            <person name="Heyl A."/>
            <person name="Rumpler F."/>
            <person name="Villalobos L.I.A.C."/>
            <person name="Clay J.M."/>
            <person name="Skokan R."/>
            <person name="Toyoda A."/>
            <person name="Suzuki Y."/>
            <person name="Kagoshima H."/>
            <person name="Schijlen E."/>
            <person name="Tajeshwar N."/>
            <person name="Catarino B."/>
            <person name="Hetherington A.J."/>
            <person name="Saltykova A."/>
            <person name="Bonnot C."/>
            <person name="Breuninger H."/>
            <person name="Symeonidi A."/>
            <person name="Radhakrishnan G.V."/>
            <person name="Van Nieuwerburgh F."/>
            <person name="Deforce D."/>
            <person name="Chang C."/>
            <person name="Karol K.G."/>
            <person name="Hedrich R."/>
            <person name="Ulvskov P."/>
            <person name="Glockner G."/>
            <person name="Delwiche C.F."/>
            <person name="Petrasek J."/>
            <person name="Van de Peer Y."/>
            <person name="Friml J."/>
            <person name="Beilby M."/>
            <person name="Dolan L."/>
            <person name="Kohara Y."/>
            <person name="Sugano S."/>
            <person name="Fujiyama A."/>
            <person name="Delaux P.-M."/>
            <person name="Quint M."/>
            <person name="TheiBen G."/>
            <person name="Hagemann M."/>
            <person name="Harholt J."/>
            <person name="Dunand C."/>
            <person name="Zachgo S."/>
            <person name="Langdale J."/>
            <person name="Maumus F."/>
            <person name="Straeten D.V.D."/>
            <person name="Gould S.B."/>
            <person name="Rensing S.A."/>
        </authorList>
    </citation>
    <scope>NUCLEOTIDE SEQUENCE [LARGE SCALE GENOMIC DNA]</scope>
    <source>
        <strain evidence="2 3">S276</strain>
    </source>
</reference>
<comment type="caution">
    <text evidence="2">The sequence shown here is derived from an EMBL/GenBank/DDBJ whole genome shotgun (WGS) entry which is preliminary data.</text>
</comment>
<dbReference type="Proteomes" id="UP000265515">
    <property type="component" value="Unassembled WGS sequence"/>
</dbReference>
<protein>
    <submittedName>
        <fullName evidence="2">Uncharacterized protein</fullName>
    </submittedName>
</protein>
<proteinExistence type="predicted"/>
<accession>A0A388K467</accession>
<feature type="region of interest" description="Disordered" evidence="1">
    <location>
        <begin position="171"/>
        <end position="228"/>
    </location>
</feature>
<evidence type="ECO:0000313" key="2">
    <source>
        <dbReference type="EMBL" id="GBG64835.1"/>
    </source>
</evidence>
<organism evidence="2 3">
    <name type="scientific">Chara braunii</name>
    <name type="common">Braun's stonewort</name>
    <dbReference type="NCBI Taxonomy" id="69332"/>
    <lineage>
        <taxon>Eukaryota</taxon>
        <taxon>Viridiplantae</taxon>
        <taxon>Streptophyta</taxon>
        <taxon>Charophyceae</taxon>
        <taxon>Charales</taxon>
        <taxon>Characeae</taxon>
        <taxon>Chara</taxon>
    </lineage>
</organism>
<evidence type="ECO:0000313" key="3">
    <source>
        <dbReference type="Proteomes" id="UP000265515"/>
    </source>
</evidence>
<dbReference type="EMBL" id="BFEA01000055">
    <property type="protein sequence ID" value="GBG64835.1"/>
    <property type="molecule type" value="Genomic_DNA"/>
</dbReference>